<dbReference type="InterPro" id="IPR006530">
    <property type="entry name" value="YD"/>
</dbReference>
<dbReference type="Pfam" id="PF05593">
    <property type="entry name" value="RHS_repeat"/>
    <property type="match status" value="5"/>
</dbReference>
<feature type="domain" description="Golvesin/Xly CBD-like" evidence="3">
    <location>
        <begin position="415"/>
        <end position="548"/>
    </location>
</feature>
<dbReference type="PANTHER" id="PTHR32305:SF15">
    <property type="entry name" value="PROTEIN RHSA-RELATED"/>
    <property type="match status" value="1"/>
</dbReference>
<keyword evidence="5" id="KW-1185">Reference proteome</keyword>
<keyword evidence="2" id="KW-0732">Signal</keyword>
<dbReference type="GO" id="GO:0005975">
    <property type="term" value="P:carbohydrate metabolic process"/>
    <property type="evidence" value="ECO:0007669"/>
    <property type="project" value="UniProtKB-ARBA"/>
</dbReference>
<dbReference type="Gene3D" id="2.60.40.10">
    <property type="entry name" value="Immunoglobulins"/>
    <property type="match status" value="1"/>
</dbReference>
<organism evidence="4 5">
    <name type="scientific">Jiangella aurantiaca</name>
    <dbReference type="NCBI Taxonomy" id="2530373"/>
    <lineage>
        <taxon>Bacteria</taxon>
        <taxon>Bacillati</taxon>
        <taxon>Actinomycetota</taxon>
        <taxon>Actinomycetes</taxon>
        <taxon>Jiangellales</taxon>
        <taxon>Jiangellaceae</taxon>
        <taxon>Jiangella</taxon>
    </lineage>
</organism>
<feature type="chain" id="PRO_5039698158" evidence="2">
    <location>
        <begin position="24"/>
        <end position="2305"/>
    </location>
</feature>
<reference evidence="4 5" key="1">
    <citation type="submission" date="2019-02" db="EMBL/GenBank/DDBJ databases">
        <title>Draft genome sequences of novel Actinobacteria.</title>
        <authorList>
            <person name="Sahin N."/>
            <person name="Ay H."/>
            <person name="Saygin H."/>
        </authorList>
    </citation>
    <scope>NUCLEOTIDE SEQUENCE [LARGE SCALE GENOMIC DNA]</scope>
    <source>
        <strain evidence="4 5">8K307</strain>
    </source>
</reference>
<accession>A0A4V2YRA6</accession>
<proteinExistence type="predicted"/>
<dbReference type="EMBL" id="SMLB01000052">
    <property type="protein sequence ID" value="TDD65417.1"/>
    <property type="molecule type" value="Genomic_DNA"/>
</dbReference>
<feature type="non-terminal residue" evidence="4">
    <location>
        <position position="2305"/>
    </location>
</feature>
<dbReference type="InterPro" id="IPR033803">
    <property type="entry name" value="CBD-like_Golvesin-Xly"/>
</dbReference>
<dbReference type="InterPro" id="IPR050708">
    <property type="entry name" value="T6SS_VgrG/RHS"/>
</dbReference>
<gene>
    <name evidence="4" type="ORF">E1262_25420</name>
</gene>
<evidence type="ECO:0000256" key="2">
    <source>
        <dbReference type="SAM" id="SignalP"/>
    </source>
</evidence>
<comment type="caution">
    <text evidence="4">The sequence shown here is derived from an EMBL/GenBank/DDBJ whole genome shotgun (WGS) entry which is preliminary data.</text>
</comment>
<dbReference type="Proteomes" id="UP000295217">
    <property type="component" value="Unassembled WGS sequence"/>
</dbReference>
<feature type="compositionally biased region" description="Low complexity" evidence="1">
    <location>
        <begin position="35"/>
        <end position="59"/>
    </location>
</feature>
<evidence type="ECO:0000313" key="4">
    <source>
        <dbReference type="EMBL" id="TDD65417.1"/>
    </source>
</evidence>
<feature type="signal peptide" evidence="2">
    <location>
        <begin position="1"/>
        <end position="23"/>
    </location>
</feature>
<dbReference type="Gene3D" id="2.180.10.10">
    <property type="entry name" value="RHS repeat-associated core"/>
    <property type="match status" value="3"/>
</dbReference>
<dbReference type="NCBIfam" id="TIGR01643">
    <property type="entry name" value="YD_repeat_2x"/>
    <property type="match status" value="6"/>
</dbReference>
<evidence type="ECO:0000259" key="3">
    <source>
        <dbReference type="Pfam" id="PF25275"/>
    </source>
</evidence>
<evidence type="ECO:0000313" key="5">
    <source>
        <dbReference type="Proteomes" id="UP000295217"/>
    </source>
</evidence>
<dbReference type="NCBIfam" id="NF033679">
    <property type="entry name" value="DNRLRE_dom"/>
    <property type="match status" value="3"/>
</dbReference>
<sequence>MLRMSARLYRLVTFLVCAAVLWAGTPAAVLTPSPAAAEEAQETGEGAAQAALPRAQGAPVARQPAAPAERVREVTQQRTANAKVFELSDGRFEAELSTDPIHYRDAQRQWQDIDTRIGNADHEGFSHGNSTNNFGSFFGTSSDRLVRFEVGNRNLTLGVAGERRDLTPAVEGNSVTYADVFGTADLVYRVEPTGLKEEIVLEEPPEEATFTFELQMGGVVAREQEDGSIGFFRPGGEGPAVFEIPKPFMFDSTDTADQPIGTVRSEEVTQSVEQRGANIVLTVTADQEWLANPDRVYPVVIDPTIELEPTAGQGQDAMLREAAPTTNYGSSWQLGVGTDSTGAAQSLLKFDVSWLPAGTPIDSAQLRVWYDQAYHTNANDVVIKAYRAPQAWDESTVTWSGYPNFFPGQAYTRELVDNGDVGQTSQVGPWPFMTDTTQSQWGINDDFQYDRTAVTGNTYTWVPELAESGRYRVDAHYVASAGRTTHAPYTVHHAGGTTAVAVDQTAGTNGVWAMLGSWDFNAGTSHRVTVGSVAELRTVVADAVRLTKFAEQTKGANTSSQWHSFAVRDLVQTWVDGTQLNHGFALQAANQFTEGQGGASYESSEIAFSGRAPNRPKLVLTYGRPGVTVDPISTFHSTGAELSWQPYTGSDLVEYQVHRSSDQRFTPSAATLVAPLPPGTTSFTDTTAEPTPADSQDLSLKAYYYMVAVKTTDGTVVPSSTQLANLPKAGRVVKYLQGQAIDTTLASGAPNSNLDVFDGEPWLGAGDNGGSFGDTRALIKFPDLADAIPAGATVQFATLRLWKPLTFGSGATFDLHRVTRTWSETTATWNRASTWIPWTTPGGDYDPAVISSVPAMTNAPSWQLWSVEDLVQQWVNNPLAANFGLLIKARDEAAANQLSVFTSNELASEPELRPMLQVTYLEKTAESTYYAPDTAVRTEAGEERTVEVTVTNTTSETWTAANHVLSYHWAAPDGTDVTTAANRVETTLPADLAPGGTVTLNATVRAPQLLEPSNKREDFTLRWDMRNRGTGQWISDTQNIPALDQSAKVEDATSNQLGLEKFYQYSGTNTGAGSALMTNVHAGNTVFSYDAFANPSRGVSTFVRMSYNSLDTSSSAMGYGWSLATSSLMRMGTPLDLHPRGQDWPTQVTLTDGDGTAHLFRLNQHGSSDEAVWDYDSPAGVHLYLQRTGDTDPTRAWVMTSPDRTQFYFDADGYQSAVRDKNGNELLFTYEQRKSNNKPIKFLRYITDPSNRQTLTVDYFTKGQAYSWVDDTGAIQQGTNLSNPKIIDQVETLTDISGRTVRFTYTDKGLLARMVDGHGTPEAKTFQFVYEADNTNKNTKLVEVIDPRGNDTDLTFFEATTDPKAKWLLQSVTDRAGGTTSFAYVDPDGSAGAQVSTTVTDAKSNATTYLTDGFGRPLTATNAKDETTALTWDDDHNVVQLVEDNGARSSWTYDPNTGYPTSITDAEANANGTPATTLSYRTDLNGHVADLTGKVSPEGRAWSFGYDAVGNLTSVTDPAGTATATAGDYTTTYAYDGFGQLLDATDANGNLTQYRDYGPTGFPGRIVDALTRATEFTYDDRGNVLTVTDANDNTSTQGYDVFGRPGESQVPKDADAGVYIVTPAPVYDANDNVVEATAPNGAVTTYTYDPADRMLTTTLPADEAGDPARVSSYEYDLVGNLLAATEPNGTLTPSDPDDFVARYGYDPIYQLTSVTNADGHQISYRYDAVGNLVTVVDPRKNATADPADVTTTYAYDANHRPTSVTDAAGETRSTRYDLDGLVTEATDEEGNTTLVDYDERGLQREVRVPHDDDGAGGITYRTTRYEYDEAGNRTRVITPRGVESGDPEAFVHETVYDALNRPIEQVFPYDSADPRYNTPESVTYAYDLVGNLTQVSAPPSENQTVRNTTTYTHFDNGWVASTIDAWDIATTYDYNELGQQTLRTVTSAGGSSSRSMSWVYFPDGKLAGRGDDGVPVGQHVVLADNSDTGNAAATGVWSVLADGTGFQGYDYRRHAAGHGGGADKFTWTLRIPADGTYEVFVRHPAGVSGAATDAPFEITHAGGTTTRTVNQAQGGGQWVSLGSYAFTEAGAHTVTVGTSASGMVFADAVKLVRDTTGQTDTEAKDFTYDYDANGNLVTLTDSGSGASVDTYQIAYTGLNQVLSVQELAAGVVQKTTSYTYDENGNPLTRDHDDQYATYAYDVRDLVEQVSNADTAADPDPKVTTFGYTPRGQTATEVKANGNTVAYEYFLDGLLERQEETKSDGTLVASHVIGYDANGNRTSDVARTMDADNHGTYLDRTYAYTF</sequence>
<protein>
    <submittedName>
        <fullName evidence="4">DNRLRE domain-containing protein</fullName>
    </submittedName>
</protein>
<dbReference type="OrthoDB" id="4981820at2"/>
<feature type="domain" description="Golvesin/Xly CBD-like" evidence="3">
    <location>
        <begin position="1981"/>
        <end position="2113"/>
    </location>
</feature>
<name>A0A4V2YRA6_9ACTN</name>
<dbReference type="InterPro" id="IPR031325">
    <property type="entry name" value="RHS_repeat"/>
</dbReference>
<dbReference type="PANTHER" id="PTHR32305">
    <property type="match status" value="1"/>
</dbReference>
<dbReference type="Pfam" id="PF25275">
    <property type="entry name" value="Golvesin_C"/>
    <property type="match status" value="2"/>
</dbReference>
<feature type="region of interest" description="Disordered" evidence="1">
    <location>
        <begin position="34"/>
        <end position="68"/>
    </location>
</feature>
<evidence type="ECO:0000256" key="1">
    <source>
        <dbReference type="SAM" id="MobiDB-lite"/>
    </source>
</evidence>
<dbReference type="InterPro" id="IPR013783">
    <property type="entry name" value="Ig-like_fold"/>
</dbReference>